<proteinExistence type="predicted"/>
<dbReference type="Gene3D" id="1.10.287.890">
    <property type="entry name" value="Crystal structure of tRNA isopentenylpyrophosphate transferase (bh2366) domain"/>
    <property type="match status" value="1"/>
</dbReference>
<dbReference type="EC" id="2.5.1.27" evidence="2 7"/>
<keyword evidence="5 7" id="KW-0203">Cytokinin biosynthesis</keyword>
<evidence type="ECO:0000256" key="3">
    <source>
        <dbReference type="ARBA" id="ARBA00016587"/>
    </source>
</evidence>
<keyword evidence="4 7" id="KW-0808">Transferase</keyword>
<dbReference type="SMR" id="A0A7U1BIJ1"/>
<name>A0A7U1BIJ1_PSESX</name>
<reference evidence="8" key="1">
    <citation type="journal article" date="2020" name="Front. Plant Sci.">
        <title>Host Range Determinants of Pseudomonas savastanoi Pathovars of Woody Hosts Revealed by Comparative Genomics and Cross-Pathogenicity Tests.</title>
        <authorList>
            <person name="Moreno-Perez A."/>
            <person name="Pintado A."/>
            <person name="Murillo J."/>
            <person name="Caballo-Ponce E."/>
            <person name="Tegli S."/>
            <person name="Moretti C."/>
            <person name="Rodriguez-Palenzuela P."/>
            <person name="Ramos C."/>
        </authorList>
    </citation>
    <scope>NUCLEOTIDE SEQUENCE</scope>
    <source>
        <strain evidence="8">CECT 4861</strain>
    </source>
</reference>
<evidence type="ECO:0000256" key="2">
    <source>
        <dbReference type="ARBA" id="ARBA00012383"/>
    </source>
</evidence>
<dbReference type="PIRSF" id="PIRSF000507">
    <property type="entry name" value="IPT"/>
    <property type="match status" value="1"/>
</dbReference>
<evidence type="ECO:0000256" key="7">
    <source>
        <dbReference type="PIRNR" id="PIRNR000507"/>
    </source>
</evidence>
<dbReference type="GO" id="GO:0009691">
    <property type="term" value="P:cytokinin biosynthetic process"/>
    <property type="evidence" value="ECO:0007669"/>
    <property type="project" value="UniProtKB-UniRule"/>
</dbReference>
<dbReference type="AlphaFoldDB" id="A0A7U1BIJ1"/>
<evidence type="ECO:0000256" key="4">
    <source>
        <dbReference type="ARBA" id="ARBA00022679"/>
    </source>
</evidence>
<dbReference type="InterPro" id="IPR027417">
    <property type="entry name" value="P-loop_NTPase"/>
</dbReference>
<gene>
    <name evidence="8" type="primary">ptz</name>
</gene>
<evidence type="ECO:0000313" key="8">
    <source>
        <dbReference type="EMBL" id="QQZ00101.1"/>
    </source>
</evidence>
<protein>
    <recommendedName>
        <fullName evidence="3 7">Adenylate dimethylallyltransferase</fullName>
        <ecNumber evidence="2 7">2.5.1.27</ecNumber>
    </recommendedName>
    <alternativeName>
        <fullName evidence="7">Isopentenyl transferase</fullName>
    </alternativeName>
</protein>
<organism evidence="8">
    <name type="scientific">Pseudomonas syringae pv. retacarpa</name>
    <dbReference type="NCBI Taxonomy" id="264456"/>
    <lineage>
        <taxon>Bacteria</taxon>
        <taxon>Pseudomonadati</taxon>
        <taxon>Pseudomonadota</taxon>
        <taxon>Gammaproteobacteria</taxon>
        <taxon>Pseudomonadales</taxon>
        <taxon>Pseudomonadaceae</taxon>
        <taxon>Pseudomonas</taxon>
        <taxon>Pseudomonas syringae</taxon>
    </lineage>
</organism>
<evidence type="ECO:0000256" key="6">
    <source>
        <dbReference type="ARBA" id="ARBA00047975"/>
    </source>
</evidence>
<dbReference type="Gene3D" id="3.40.50.300">
    <property type="entry name" value="P-loop containing nucleotide triphosphate hydrolases"/>
    <property type="match status" value="1"/>
</dbReference>
<comment type="function">
    <text evidence="1">Transfers dimethylallyl groups to AMP as part of the biosynthesis of cytokinin phytohormones.</text>
</comment>
<dbReference type="GO" id="GO:0009824">
    <property type="term" value="F:AMP dimethylallyltransferase activity"/>
    <property type="evidence" value="ECO:0007669"/>
    <property type="project" value="UniProtKB-UniRule"/>
</dbReference>
<dbReference type="SUPFAM" id="SSF52540">
    <property type="entry name" value="P-loop containing nucleoside triphosphate hydrolases"/>
    <property type="match status" value="1"/>
</dbReference>
<dbReference type="EMBL" id="MT162232">
    <property type="protein sequence ID" value="QQZ00101.1"/>
    <property type="molecule type" value="Genomic_DNA"/>
</dbReference>
<comment type="catalytic activity">
    <reaction evidence="6 7">
        <text>dimethylallyl diphosphate + AMP = N(6)-(dimethylallyl)adenosine 5'-phosphate + diphosphate</text>
        <dbReference type="Rhea" id="RHEA:15285"/>
        <dbReference type="ChEBI" id="CHEBI:33019"/>
        <dbReference type="ChEBI" id="CHEBI:57526"/>
        <dbReference type="ChEBI" id="CHEBI:57623"/>
        <dbReference type="ChEBI" id="CHEBI:456215"/>
        <dbReference type="EC" id="2.5.1.27"/>
    </reaction>
</comment>
<accession>A0A7U1BIJ1</accession>
<dbReference type="Pfam" id="PF01745">
    <property type="entry name" value="IPT"/>
    <property type="match status" value="1"/>
</dbReference>
<evidence type="ECO:0000256" key="5">
    <source>
        <dbReference type="ARBA" id="ARBA00022712"/>
    </source>
</evidence>
<dbReference type="InterPro" id="IPR002648">
    <property type="entry name" value="Tzs"/>
</dbReference>
<evidence type="ECO:0000256" key="1">
    <source>
        <dbReference type="ARBA" id="ARBA00002623"/>
    </source>
</evidence>
<sequence length="234" mass="26811">MKIYLIWGATCTGKTEHSIKLSKSTGWPVIVLDRVQCCFDIATGSGRPHPEELQSTRRIYLDNRRISEGVISAEEANDRLKLEVNKHIDSGGVILEGGSISLLKLISKDPYWCDRFIWSQHRMRLQDTDVFMDKAKARVRRMLVGSTETTGLLDELVAAQSDLNAKLAIQDIDGYRYIMNYAQARRLSITQLLNVMTGDMKEELINGIALEYYEHAKWQERDFPAEWLAERSTR</sequence>